<dbReference type="EMBL" id="MCBS01022429">
    <property type="protein sequence ID" value="RKF76847.1"/>
    <property type="molecule type" value="Genomic_DNA"/>
</dbReference>
<accession>A0A420IQR2</accession>
<evidence type="ECO:0000313" key="3">
    <source>
        <dbReference type="Proteomes" id="UP000285326"/>
    </source>
</evidence>
<evidence type="ECO:0000256" key="1">
    <source>
        <dbReference type="SAM" id="MobiDB-lite"/>
    </source>
</evidence>
<dbReference type="Proteomes" id="UP000285326">
    <property type="component" value="Unassembled WGS sequence"/>
</dbReference>
<name>A0A420IQR2_9PEZI</name>
<organism evidence="2 3">
    <name type="scientific">Golovinomyces cichoracearum</name>
    <dbReference type="NCBI Taxonomy" id="62708"/>
    <lineage>
        <taxon>Eukaryota</taxon>
        <taxon>Fungi</taxon>
        <taxon>Dikarya</taxon>
        <taxon>Ascomycota</taxon>
        <taxon>Pezizomycotina</taxon>
        <taxon>Leotiomycetes</taxon>
        <taxon>Erysiphales</taxon>
        <taxon>Erysiphaceae</taxon>
        <taxon>Golovinomyces</taxon>
    </lineage>
</organism>
<reference evidence="2 3" key="1">
    <citation type="journal article" date="2018" name="BMC Genomics">
        <title>Comparative genome analyses reveal sequence features reflecting distinct modes of host-adaptation between dicot and monocot powdery mildew.</title>
        <authorList>
            <person name="Wu Y."/>
            <person name="Ma X."/>
            <person name="Pan Z."/>
            <person name="Kale S.D."/>
            <person name="Song Y."/>
            <person name="King H."/>
            <person name="Zhang Q."/>
            <person name="Presley C."/>
            <person name="Deng X."/>
            <person name="Wei C.I."/>
            <person name="Xiao S."/>
        </authorList>
    </citation>
    <scope>NUCLEOTIDE SEQUENCE [LARGE SCALE GENOMIC DNA]</scope>
    <source>
        <strain evidence="2">UMSG1</strain>
    </source>
</reference>
<protein>
    <submittedName>
        <fullName evidence="2">Uncharacterized protein</fullName>
    </submittedName>
</protein>
<comment type="caution">
    <text evidence="2">The sequence shown here is derived from an EMBL/GenBank/DDBJ whole genome shotgun (WGS) entry which is preliminary data.</text>
</comment>
<feature type="region of interest" description="Disordered" evidence="1">
    <location>
        <begin position="1"/>
        <end position="21"/>
    </location>
</feature>
<dbReference type="AlphaFoldDB" id="A0A420IQR2"/>
<sequence>MPQQPQCNQQQHPTGYSSANLVPQNTYSMLGSIGRESGTLQRIYQPNMQYGGTDDDFDLCLKFFMISAFHKLNNILKPSSAVSNCSSYRILYRYQASQIIIQKSRCYIFLNCYKKLC</sequence>
<proteinExistence type="predicted"/>
<gene>
    <name evidence="2" type="ORF">GcM1_224064</name>
</gene>
<feature type="compositionally biased region" description="Low complexity" evidence="1">
    <location>
        <begin position="1"/>
        <end position="13"/>
    </location>
</feature>
<evidence type="ECO:0000313" key="2">
    <source>
        <dbReference type="EMBL" id="RKF76847.1"/>
    </source>
</evidence>